<keyword evidence="1" id="KW-0732">Signal</keyword>
<feature type="chain" id="PRO_5040239704" evidence="1">
    <location>
        <begin position="18"/>
        <end position="135"/>
    </location>
</feature>
<reference evidence="3" key="1">
    <citation type="submission" date="2025-08" db="UniProtKB">
        <authorList>
            <consortium name="RefSeq"/>
        </authorList>
    </citation>
    <scope>IDENTIFICATION</scope>
    <source>
        <strain evidence="3">USDA-PBARC FA_bdor</strain>
        <tissue evidence="3">Whole organism</tissue>
    </source>
</reference>
<sequence length="135" mass="15429">MKILVVVNVLVVIAVYSRETGVPPGKQVYLSLPENERRDFLTFCLGDGYQKNATHLQRLPDIRFPDALGISEELVDKFQKLAVPENFTTNLYVWVKSRFNFTQTDLRQLIVYRQVCLDNGNCIELDDIGGLCCPF</sequence>
<evidence type="ECO:0000313" key="3">
    <source>
        <dbReference type="RefSeq" id="XP_011310944.1"/>
    </source>
</evidence>
<dbReference type="RefSeq" id="XP_011310944.1">
    <property type="nucleotide sequence ID" value="XM_011312642.1"/>
</dbReference>
<dbReference type="KEGG" id="fas:105271234"/>
<organism evidence="2 3">
    <name type="scientific">Fopius arisanus</name>
    <dbReference type="NCBI Taxonomy" id="64838"/>
    <lineage>
        <taxon>Eukaryota</taxon>
        <taxon>Metazoa</taxon>
        <taxon>Ecdysozoa</taxon>
        <taxon>Arthropoda</taxon>
        <taxon>Hexapoda</taxon>
        <taxon>Insecta</taxon>
        <taxon>Pterygota</taxon>
        <taxon>Neoptera</taxon>
        <taxon>Endopterygota</taxon>
        <taxon>Hymenoptera</taxon>
        <taxon>Apocrita</taxon>
        <taxon>Ichneumonoidea</taxon>
        <taxon>Braconidae</taxon>
        <taxon>Opiinae</taxon>
        <taxon>Fopius</taxon>
    </lineage>
</organism>
<proteinExistence type="predicted"/>
<evidence type="ECO:0000313" key="2">
    <source>
        <dbReference type="Proteomes" id="UP000694866"/>
    </source>
</evidence>
<dbReference type="GeneID" id="105271234"/>
<keyword evidence="2" id="KW-1185">Reference proteome</keyword>
<feature type="signal peptide" evidence="1">
    <location>
        <begin position="1"/>
        <end position="17"/>
    </location>
</feature>
<evidence type="ECO:0000256" key="1">
    <source>
        <dbReference type="SAM" id="SignalP"/>
    </source>
</evidence>
<protein>
    <submittedName>
        <fullName evidence="3">Uncharacterized protein</fullName>
    </submittedName>
</protein>
<dbReference type="AlphaFoldDB" id="A0A9R1TKL3"/>
<dbReference type="OrthoDB" id="7682224at2759"/>
<gene>
    <name evidence="3" type="primary">LOC105271234</name>
</gene>
<name>A0A9R1TKL3_9HYME</name>
<accession>A0A9R1TKL3</accession>
<dbReference type="Proteomes" id="UP000694866">
    <property type="component" value="Unplaced"/>
</dbReference>